<dbReference type="PANTHER" id="PTHR43895">
    <property type="entry name" value="CALCIUM/CALMODULIN-DEPENDENT PROTEIN KINASE KINASE-RELATED"/>
    <property type="match status" value="1"/>
</dbReference>
<evidence type="ECO:0000313" key="10">
    <source>
        <dbReference type="EMBL" id="EGF81142.1"/>
    </source>
</evidence>
<dbReference type="FunCoup" id="F4NZJ8">
    <property type="interactions" value="218"/>
</dbReference>
<keyword evidence="3" id="KW-0808">Transferase</keyword>
<dbReference type="PANTHER" id="PTHR43895:SF32">
    <property type="entry name" value="SERINE_THREONINE-PROTEIN KINASE CHK1"/>
    <property type="match status" value="1"/>
</dbReference>
<evidence type="ECO:0000313" key="11">
    <source>
        <dbReference type="Proteomes" id="UP000007241"/>
    </source>
</evidence>
<dbReference type="EMBL" id="GL882882">
    <property type="protein sequence ID" value="EGF81142.1"/>
    <property type="molecule type" value="Genomic_DNA"/>
</dbReference>
<sequence>MCKLSNYELAVKLFDVVESNNHINLIMEHCPMDMFTALCEHNGGKGIQSVDIARTLILQLIDAVMTFHARGIYHRDLKPDNILLSQSEGMLKLCDFGLATFDLCSTEFGCGSKRYMSPECYEPPTSEQHHIPYNCVLDDTWSVGILILNILAAKNPWEVAGRDDANFCQYINNPMTLVNSFNLTSSMARVVCSLLHPDPAQRCSLASARETIANIPAFIRTPASAVVSPPVSCRPAQQSQQLRPRYHFPGTKTIQGTITKTQIETPKVLSSVLCQDAATARLASIPAPTPTISHSSRFKIFKHPAAFLQSAATVSLSC</sequence>
<evidence type="ECO:0000256" key="6">
    <source>
        <dbReference type="ARBA" id="ARBA00022840"/>
    </source>
</evidence>
<evidence type="ECO:0000256" key="3">
    <source>
        <dbReference type="ARBA" id="ARBA00022679"/>
    </source>
</evidence>
<dbReference type="InterPro" id="IPR008271">
    <property type="entry name" value="Ser/Thr_kinase_AS"/>
</dbReference>
<dbReference type="EC" id="2.7.11.1" evidence="1"/>
<dbReference type="GO" id="GO:0004674">
    <property type="term" value="F:protein serine/threonine kinase activity"/>
    <property type="evidence" value="ECO:0000318"/>
    <property type="project" value="GO_Central"/>
</dbReference>
<evidence type="ECO:0000256" key="5">
    <source>
        <dbReference type="ARBA" id="ARBA00022777"/>
    </source>
</evidence>
<feature type="domain" description="Protein kinase" evidence="9">
    <location>
        <begin position="1"/>
        <end position="218"/>
    </location>
</feature>
<dbReference type="SMART" id="SM00220">
    <property type="entry name" value="S_TKc"/>
    <property type="match status" value="1"/>
</dbReference>
<keyword evidence="5" id="KW-0418">Kinase</keyword>
<dbReference type="AlphaFoldDB" id="F4NZJ8"/>
<accession>F4NZJ8</accession>
<dbReference type="GO" id="GO:0000086">
    <property type="term" value="P:G2/M transition of mitotic cell cycle"/>
    <property type="evidence" value="ECO:0000318"/>
    <property type="project" value="GO_Central"/>
</dbReference>
<keyword evidence="2" id="KW-0723">Serine/threonine-protein kinase</keyword>
<organism evidence="10 11">
    <name type="scientific">Batrachochytrium dendrobatidis (strain JAM81 / FGSC 10211)</name>
    <name type="common">Frog chytrid fungus</name>
    <dbReference type="NCBI Taxonomy" id="684364"/>
    <lineage>
        <taxon>Eukaryota</taxon>
        <taxon>Fungi</taxon>
        <taxon>Fungi incertae sedis</taxon>
        <taxon>Chytridiomycota</taxon>
        <taxon>Chytridiomycota incertae sedis</taxon>
        <taxon>Chytridiomycetes</taxon>
        <taxon>Rhizophydiales</taxon>
        <taxon>Rhizophydiales incertae sedis</taxon>
        <taxon>Batrachochytrium</taxon>
    </lineage>
</organism>
<reference evidence="10 11" key="1">
    <citation type="submission" date="2009-12" db="EMBL/GenBank/DDBJ databases">
        <title>The draft genome of Batrachochytrium dendrobatidis.</title>
        <authorList>
            <consortium name="US DOE Joint Genome Institute (JGI-PGF)"/>
            <person name="Kuo A."/>
            <person name="Salamov A."/>
            <person name="Schmutz J."/>
            <person name="Lucas S."/>
            <person name="Pitluck S."/>
            <person name="Rosenblum E."/>
            <person name="Stajich J."/>
            <person name="Eisen M."/>
            <person name="Grigoriev I.V."/>
        </authorList>
    </citation>
    <scope>NUCLEOTIDE SEQUENCE [LARGE SCALE GENOMIC DNA]</scope>
    <source>
        <strain evidence="11">JAM81 / FGSC 10211</strain>
    </source>
</reference>
<dbReference type="InterPro" id="IPR000719">
    <property type="entry name" value="Prot_kinase_dom"/>
</dbReference>
<keyword evidence="4" id="KW-0547">Nucleotide-binding</keyword>
<name>F4NZJ8_BATDJ</name>
<proteinExistence type="predicted"/>
<dbReference type="Proteomes" id="UP000007241">
    <property type="component" value="Unassembled WGS sequence"/>
</dbReference>
<dbReference type="GO" id="GO:0005634">
    <property type="term" value="C:nucleus"/>
    <property type="evidence" value="ECO:0000318"/>
    <property type="project" value="GO_Central"/>
</dbReference>
<dbReference type="SUPFAM" id="SSF56112">
    <property type="entry name" value="Protein kinase-like (PK-like)"/>
    <property type="match status" value="1"/>
</dbReference>
<keyword evidence="11" id="KW-1185">Reference proteome</keyword>
<evidence type="ECO:0000259" key="9">
    <source>
        <dbReference type="PROSITE" id="PS50011"/>
    </source>
</evidence>
<comment type="catalytic activity">
    <reaction evidence="8">
        <text>L-seryl-[protein] + ATP = O-phospho-L-seryl-[protein] + ADP + H(+)</text>
        <dbReference type="Rhea" id="RHEA:17989"/>
        <dbReference type="Rhea" id="RHEA-COMP:9863"/>
        <dbReference type="Rhea" id="RHEA-COMP:11604"/>
        <dbReference type="ChEBI" id="CHEBI:15378"/>
        <dbReference type="ChEBI" id="CHEBI:29999"/>
        <dbReference type="ChEBI" id="CHEBI:30616"/>
        <dbReference type="ChEBI" id="CHEBI:83421"/>
        <dbReference type="ChEBI" id="CHEBI:456216"/>
        <dbReference type="EC" id="2.7.11.1"/>
    </reaction>
</comment>
<evidence type="ECO:0000256" key="7">
    <source>
        <dbReference type="ARBA" id="ARBA00047899"/>
    </source>
</evidence>
<dbReference type="STRING" id="684364.F4NZJ8"/>
<evidence type="ECO:0000256" key="2">
    <source>
        <dbReference type="ARBA" id="ARBA00022527"/>
    </source>
</evidence>
<comment type="catalytic activity">
    <reaction evidence="7">
        <text>L-threonyl-[protein] + ATP = O-phospho-L-threonyl-[protein] + ADP + H(+)</text>
        <dbReference type="Rhea" id="RHEA:46608"/>
        <dbReference type="Rhea" id="RHEA-COMP:11060"/>
        <dbReference type="Rhea" id="RHEA-COMP:11605"/>
        <dbReference type="ChEBI" id="CHEBI:15378"/>
        <dbReference type="ChEBI" id="CHEBI:30013"/>
        <dbReference type="ChEBI" id="CHEBI:30616"/>
        <dbReference type="ChEBI" id="CHEBI:61977"/>
        <dbReference type="ChEBI" id="CHEBI:456216"/>
        <dbReference type="EC" id="2.7.11.1"/>
    </reaction>
</comment>
<dbReference type="RefSeq" id="XP_006677801.1">
    <property type="nucleotide sequence ID" value="XM_006677738.1"/>
</dbReference>
<dbReference type="HOGENOM" id="CLU_874311_0_0_1"/>
<evidence type="ECO:0000256" key="1">
    <source>
        <dbReference type="ARBA" id="ARBA00012513"/>
    </source>
</evidence>
<dbReference type="InParanoid" id="F4NZJ8"/>
<protein>
    <recommendedName>
        <fullName evidence="1">non-specific serine/threonine protein kinase</fullName>
        <ecNumber evidence="1">2.7.11.1</ecNumber>
    </recommendedName>
</protein>
<dbReference type="PROSITE" id="PS00108">
    <property type="entry name" value="PROTEIN_KINASE_ST"/>
    <property type="match status" value="1"/>
</dbReference>
<dbReference type="Gene3D" id="1.10.510.10">
    <property type="entry name" value="Transferase(Phosphotransferase) domain 1"/>
    <property type="match status" value="1"/>
</dbReference>
<keyword evidence="6" id="KW-0067">ATP-binding</keyword>
<evidence type="ECO:0000256" key="4">
    <source>
        <dbReference type="ARBA" id="ARBA00022741"/>
    </source>
</evidence>
<dbReference type="GO" id="GO:0005737">
    <property type="term" value="C:cytoplasm"/>
    <property type="evidence" value="ECO:0000318"/>
    <property type="project" value="GO_Central"/>
</dbReference>
<dbReference type="OMA" id="MCAGVEY"/>
<dbReference type="OrthoDB" id="541276at2759"/>
<dbReference type="GO" id="GO:0005524">
    <property type="term" value="F:ATP binding"/>
    <property type="evidence" value="ECO:0007669"/>
    <property type="project" value="UniProtKB-KW"/>
</dbReference>
<dbReference type="GeneID" id="18237365"/>
<gene>
    <name evidence="10" type="ORF">BATDEDRAFT_19176</name>
</gene>
<dbReference type="Pfam" id="PF00069">
    <property type="entry name" value="Pkinase"/>
    <property type="match status" value="1"/>
</dbReference>
<dbReference type="PROSITE" id="PS50011">
    <property type="entry name" value="PROTEIN_KINASE_DOM"/>
    <property type="match status" value="1"/>
</dbReference>
<dbReference type="InterPro" id="IPR011009">
    <property type="entry name" value="Kinase-like_dom_sf"/>
</dbReference>
<evidence type="ECO:0000256" key="8">
    <source>
        <dbReference type="ARBA" id="ARBA00048679"/>
    </source>
</evidence>